<dbReference type="Proteomes" id="UP001275436">
    <property type="component" value="Unassembled WGS sequence"/>
</dbReference>
<evidence type="ECO:0000313" key="2">
    <source>
        <dbReference type="Proteomes" id="UP001275436"/>
    </source>
</evidence>
<dbReference type="EMBL" id="BSKO01000001">
    <property type="protein sequence ID" value="GLO64737.1"/>
    <property type="molecule type" value="Genomic_DNA"/>
</dbReference>
<evidence type="ECO:0000313" key="1">
    <source>
        <dbReference type="EMBL" id="GLO64737.1"/>
    </source>
</evidence>
<name>A0ABQ5TJS5_9BACI</name>
<accession>A0ABQ5TJS5</accession>
<keyword evidence="2" id="KW-1185">Reference proteome</keyword>
<organism evidence="1 2">
    <name type="scientific">Oceanobacillus kimchii</name>
    <dbReference type="NCBI Taxonomy" id="746691"/>
    <lineage>
        <taxon>Bacteria</taxon>
        <taxon>Bacillati</taxon>
        <taxon>Bacillota</taxon>
        <taxon>Bacilli</taxon>
        <taxon>Bacillales</taxon>
        <taxon>Bacillaceae</taxon>
        <taxon>Oceanobacillus</taxon>
    </lineage>
</organism>
<protein>
    <recommendedName>
        <fullName evidence="3">DUF1492 domain-containing protein</fullName>
    </recommendedName>
</protein>
<reference evidence="1 2" key="1">
    <citation type="submission" date="2023-02" db="EMBL/GenBank/DDBJ databases">
        <title>Oceanobacillus kimchii IFOP_LL358 isolated form Alexandrium catenella lab strain.</title>
        <authorList>
            <person name="Gajardo G."/>
            <person name="Ueki S."/>
            <person name="Maruyama F."/>
        </authorList>
    </citation>
    <scope>NUCLEOTIDE SEQUENCE [LARGE SCALE GENOMIC DNA]</scope>
    <source>
        <strain evidence="1 2">IFOP_LL358</strain>
    </source>
</reference>
<sequence>MQIMHSYSDILSEIEVIKAQLSIINSEIEYWYLDGEGANKFGANASLIQIEKHIHSRNKLFNRLESLEQSKIKVEGLMQRFKGIEYKIAYKRIVECKTHKDIANELGYTEQYIRKRWMKMKSNKEATDRLKNR</sequence>
<gene>
    <name evidence="1" type="ORF">MACH08_05210</name>
</gene>
<dbReference type="RefSeq" id="WP_317957669.1">
    <property type="nucleotide sequence ID" value="NZ_BSKO01000001.1"/>
</dbReference>
<evidence type="ECO:0008006" key="3">
    <source>
        <dbReference type="Google" id="ProtNLM"/>
    </source>
</evidence>
<proteinExistence type="predicted"/>
<comment type="caution">
    <text evidence="1">The sequence shown here is derived from an EMBL/GenBank/DDBJ whole genome shotgun (WGS) entry which is preliminary data.</text>
</comment>